<comment type="caution">
    <text evidence="1">The sequence shown here is derived from an EMBL/GenBank/DDBJ whole genome shotgun (WGS) entry which is preliminary data.</text>
</comment>
<proteinExistence type="predicted"/>
<dbReference type="AlphaFoldDB" id="A0A1G2CIB8"/>
<accession>A0A1G2CIB8</accession>
<dbReference type="Proteomes" id="UP000178880">
    <property type="component" value="Unassembled WGS sequence"/>
</dbReference>
<name>A0A1G2CIB8_9BACT</name>
<reference evidence="1 2" key="1">
    <citation type="journal article" date="2016" name="Nat. Commun.">
        <title>Thousands of microbial genomes shed light on interconnected biogeochemical processes in an aquifer system.</title>
        <authorList>
            <person name="Anantharaman K."/>
            <person name="Brown C.T."/>
            <person name="Hug L.A."/>
            <person name="Sharon I."/>
            <person name="Castelle C.J."/>
            <person name="Probst A.J."/>
            <person name="Thomas B.C."/>
            <person name="Singh A."/>
            <person name="Wilkins M.J."/>
            <person name="Karaoz U."/>
            <person name="Brodie E.L."/>
            <person name="Williams K.H."/>
            <person name="Hubbard S.S."/>
            <person name="Banfield J.F."/>
        </authorList>
    </citation>
    <scope>NUCLEOTIDE SEQUENCE [LARGE SCALE GENOMIC DNA]</scope>
</reference>
<protein>
    <submittedName>
        <fullName evidence="1">Uncharacterized protein</fullName>
    </submittedName>
</protein>
<dbReference type="EMBL" id="MHLA01000001">
    <property type="protein sequence ID" value="OGZ00401.1"/>
    <property type="molecule type" value="Genomic_DNA"/>
</dbReference>
<sequence>MFIRGTLRLKEVPGLEEVRTIYVIEFAGVGPIEIKAKQREQQDVSPNIALDSFVGKLIEVEGTLEDVRADRATLLATAIREI</sequence>
<gene>
    <name evidence="1" type="ORF">A2945_03590</name>
</gene>
<organism evidence="1 2">
    <name type="scientific">Candidatus Liptonbacteria bacterium RIFCSPLOWO2_01_FULL_52_25</name>
    <dbReference type="NCBI Taxonomy" id="1798650"/>
    <lineage>
        <taxon>Bacteria</taxon>
        <taxon>Candidatus Liptoniibacteriota</taxon>
    </lineage>
</organism>
<evidence type="ECO:0000313" key="1">
    <source>
        <dbReference type="EMBL" id="OGZ00401.1"/>
    </source>
</evidence>
<evidence type="ECO:0000313" key="2">
    <source>
        <dbReference type="Proteomes" id="UP000178880"/>
    </source>
</evidence>